<feature type="region of interest" description="Disordered" evidence="2">
    <location>
        <begin position="699"/>
        <end position="803"/>
    </location>
</feature>
<dbReference type="SMART" id="SM00313">
    <property type="entry name" value="PXA"/>
    <property type="match status" value="1"/>
</dbReference>
<dbReference type="AlphaFoldDB" id="A0A1M8A4P8"/>
<proteinExistence type="inferred from homology"/>
<feature type="region of interest" description="Disordered" evidence="2">
    <location>
        <begin position="513"/>
        <end position="546"/>
    </location>
</feature>
<reference evidence="6" key="1">
    <citation type="journal article" date="2017" name="Nucleic Acids Res.">
        <title>Proteogenomics produces comprehensive and highly accurate protein-coding gene annotation in a complete genome assembly of Malassezia sympodialis.</title>
        <authorList>
            <person name="Zhu Y."/>
            <person name="Engstroem P.G."/>
            <person name="Tellgren-Roth C."/>
            <person name="Baudo C.D."/>
            <person name="Kennell J.C."/>
            <person name="Sun S."/>
            <person name="Billmyre R.B."/>
            <person name="Schroeder M.S."/>
            <person name="Andersson A."/>
            <person name="Holm T."/>
            <person name="Sigurgeirsson B."/>
            <person name="Wu G."/>
            <person name="Sankaranarayanan S.R."/>
            <person name="Siddharthan R."/>
            <person name="Sanyal K."/>
            <person name="Lundeberg J."/>
            <person name="Nystedt B."/>
            <person name="Boekhout T."/>
            <person name="Dawson T.L. Jr."/>
            <person name="Heitman J."/>
            <person name="Scheynius A."/>
            <person name="Lehtioe J."/>
        </authorList>
    </citation>
    <scope>NUCLEOTIDE SEQUENCE [LARGE SCALE GENOMIC DNA]</scope>
    <source>
        <strain evidence="6">ATCC 42132</strain>
    </source>
</reference>
<feature type="compositionally biased region" description="Low complexity" evidence="2">
    <location>
        <begin position="779"/>
        <end position="803"/>
    </location>
</feature>
<comment type="similarity">
    <text evidence="1">Belongs to the sorting nexin family.</text>
</comment>
<keyword evidence="3" id="KW-0812">Transmembrane</keyword>
<dbReference type="Proteomes" id="UP000186303">
    <property type="component" value="Chromosome 3"/>
</dbReference>
<protein>
    <recommendedName>
        <fullName evidence="4">PXA domain-containing protein</fullName>
    </recommendedName>
</protein>
<dbReference type="GO" id="GO:0035091">
    <property type="term" value="F:phosphatidylinositol binding"/>
    <property type="evidence" value="ECO:0007669"/>
    <property type="project" value="TreeGrafter"/>
</dbReference>
<evidence type="ECO:0000256" key="3">
    <source>
        <dbReference type="SAM" id="Phobius"/>
    </source>
</evidence>
<feature type="compositionally biased region" description="Low complexity" evidence="2">
    <location>
        <begin position="333"/>
        <end position="347"/>
    </location>
</feature>
<dbReference type="InterPro" id="IPR013937">
    <property type="entry name" value="Sorting_nexin_C"/>
</dbReference>
<feature type="region of interest" description="Disordered" evidence="2">
    <location>
        <begin position="333"/>
        <end position="356"/>
    </location>
</feature>
<sequence length="977" mass="104347">MDPSTLVAAVIVVLSVLVMRMGLTATLGVIVLAFLLLCHPVVRVFFEMAVPGQGAAHDSTQHDHETSEALRSRAHGVAHGSRASTSGGRQAGRLDLATLPAALQPELRHLLRLVRADFVQFWFDPISFGSTAFPDEAMACVEHLLAQMALRLEQYSRATVVTELSLTALSVLVTAMQNRRTDSTSPLGLWPTTESRIQSLQASVSMMLQQSLPPAEKRSPLVVALLSDLFARQLWDQLQAHSDPDVINQYIVLYGQVAAAQGAPSSAPRDAKAPAPAPTSSVRVDDLLHDLERSEPRADAPNKPPSSLPHDLTDVIRALKDPAASETLAELPAPAEAPDAAARPAEPWSVEAPPARPMNVPPAVPEAPWPPGPAPGRSDAHKYQVRLPKKVRDVLAQCNGDLYDEWYQYMQRRDSGASPCEGAVLLQLRSNLDALAASFDHEASTPALFTSDVKAVLHAAQSMLPSHPPCAAVQTAMERLSARETIEPADLEPLRAALLQRLQQLYDDFLSECKTPSDRPPSRAAPLPPSTYEPRRARRAGKEAARQISVLDVSESGGTERAVDPRTLQVLVTMEDAPGASTGGYAILRTWPHFEALHTELMRMYEKLPGDSGLVPPPPLPSLKGLSSTEACEAIRLYLVALLVPAEDTLAWYNTTQAVQRFLDKTRAADDEAKLKNIPLVSSLGDVSRSLASGLAGAAGTARKSIGPRAPAPSRASRIFGLRPDLSDTRRTAVRDAPELPQRPPVEPPQAPSAHRAHTEAEADEAPQPGAGPSHEAPDAMAGAAAERASAATAPAPADPPADAASVHDVKALLTAVFAVTREALNMHEAWTLQRGMLRVIEQFLRTTYYGTVANLVTYLAGLLSTDAQVSWLALLRTKLWPNDVWTGGAEPGRPARTAAEVRATAEAARAVVLSYAPPQAAYALGLGGKQAVADALATVHDVVTDPIVSLDLHLALLLRVLDLVMGTAGAPSGDRA</sequence>
<feature type="region of interest" description="Disordered" evidence="2">
    <location>
        <begin position="56"/>
        <end position="89"/>
    </location>
</feature>
<dbReference type="PROSITE" id="PS51207">
    <property type="entry name" value="PXA"/>
    <property type="match status" value="1"/>
</dbReference>
<accession>A0A1M8A4P8</accession>
<dbReference type="EMBL" id="LT671823">
    <property type="protein sequence ID" value="SHO77416.1"/>
    <property type="molecule type" value="Genomic_DNA"/>
</dbReference>
<dbReference type="PANTHER" id="PTHR22775">
    <property type="entry name" value="SORTING NEXIN"/>
    <property type="match status" value="1"/>
</dbReference>
<organism evidence="5 6">
    <name type="scientific">Malassezia sympodialis (strain ATCC 42132)</name>
    <name type="common">Atopic eczema-associated yeast</name>
    <dbReference type="NCBI Taxonomy" id="1230383"/>
    <lineage>
        <taxon>Eukaryota</taxon>
        <taxon>Fungi</taxon>
        <taxon>Dikarya</taxon>
        <taxon>Basidiomycota</taxon>
        <taxon>Ustilaginomycotina</taxon>
        <taxon>Malasseziomycetes</taxon>
        <taxon>Malasseziales</taxon>
        <taxon>Malasseziaceae</taxon>
        <taxon>Malassezia</taxon>
    </lineage>
</organism>
<evidence type="ECO:0000313" key="5">
    <source>
        <dbReference type="EMBL" id="SHO77416.1"/>
    </source>
</evidence>
<keyword evidence="3" id="KW-1133">Transmembrane helix</keyword>
<feature type="compositionally biased region" description="Basic and acidic residues" evidence="2">
    <location>
        <begin position="725"/>
        <end position="738"/>
    </location>
</feature>
<dbReference type="Pfam" id="PF02194">
    <property type="entry name" value="PXA"/>
    <property type="match status" value="1"/>
</dbReference>
<evidence type="ECO:0000259" key="4">
    <source>
        <dbReference type="PROSITE" id="PS51207"/>
    </source>
</evidence>
<dbReference type="VEuPathDB" id="FungiDB:MSYG_1756"/>
<dbReference type="InterPro" id="IPR003114">
    <property type="entry name" value="Phox_assoc"/>
</dbReference>
<dbReference type="Pfam" id="PF08628">
    <property type="entry name" value="Nexin_C"/>
    <property type="match status" value="1"/>
</dbReference>
<feature type="compositionally biased region" description="Pro residues" evidence="2">
    <location>
        <begin position="741"/>
        <end position="751"/>
    </location>
</feature>
<dbReference type="PANTHER" id="PTHR22775:SF3">
    <property type="entry name" value="SORTING NEXIN-13"/>
    <property type="match status" value="1"/>
</dbReference>
<feature type="transmembrane region" description="Helical" evidence="3">
    <location>
        <begin position="6"/>
        <end position="38"/>
    </location>
</feature>
<dbReference type="OMA" id="WFDPISF"/>
<feature type="domain" description="PXA" evidence="4">
    <location>
        <begin position="100"/>
        <end position="259"/>
    </location>
</feature>
<evidence type="ECO:0000256" key="1">
    <source>
        <dbReference type="ARBA" id="ARBA00010883"/>
    </source>
</evidence>
<name>A0A1M8A4P8_MALS4</name>
<evidence type="ECO:0000256" key="2">
    <source>
        <dbReference type="SAM" id="MobiDB-lite"/>
    </source>
</evidence>
<keyword evidence="3" id="KW-0472">Membrane</keyword>
<dbReference type="OrthoDB" id="120967at2759"/>
<gene>
    <name evidence="5" type="ORF">MSYG_1756</name>
</gene>
<evidence type="ECO:0000313" key="6">
    <source>
        <dbReference type="Proteomes" id="UP000186303"/>
    </source>
</evidence>
<keyword evidence="6" id="KW-1185">Reference proteome</keyword>
<feature type="compositionally biased region" description="Basic and acidic residues" evidence="2">
    <location>
        <begin position="59"/>
        <end position="71"/>
    </location>
</feature>